<comment type="caution">
    <text evidence="1">The sequence shown here is derived from an EMBL/GenBank/DDBJ whole genome shotgun (WGS) entry which is preliminary data.</text>
</comment>
<proteinExistence type="predicted"/>
<accession>A0A1G2E481</accession>
<dbReference type="EMBL" id="MHMA01000030">
    <property type="protein sequence ID" value="OGZ19918.1"/>
    <property type="molecule type" value="Genomic_DNA"/>
</dbReference>
<name>A0A1G2E481_9BACT</name>
<protein>
    <submittedName>
        <fullName evidence="1">Uncharacterized protein</fullName>
    </submittedName>
</protein>
<evidence type="ECO:0000313" key="1">
    <source>
        <dbReference type="EMBL" id="OGZ19918.1"/>
    </source>
</evidence>
<sequence>MVSIKGLDKAEVLAALYNRAITGGMGFMQYNPTPMTVEQAREIFRYYFERVTVTKKFLFWKWEIEKRPAVKYIYFNYLGGRPMKVDLTSDEEFDASRYDDPDYNGEGAAEDAIKSLRETGDVNPSTTRVAHLIGVLDAAKMTRSRLGEKSKREQDVEIPGVGTFNTFRLGLDDMAGVLGPKIDEAERRLHSDE</sequence>
<reference evidence="1 2" key="1">
    <citation type="journal article" date="2016" name="Nat. Commun.">
        <title>Thousands of microbial genomes shed light on interconnected biogeochemical processes in an aquifer system.</title>
        <authorList>
            <person name="Anantharaman K."/>
            <person name="Brown C.T."/>
            <person name="Hug L.A."/>
            <person name="Sharon I."/>
            <person name="Castelle C.J."/>
            <person name="Probst A.J."/>
            <person name="Thomas B.C."/>
            <person name="Singh A."/>
            <person name="Wilkins M.J."/>
            <person name="Karaoz U."/>
            <person name="Brodie E.L."/>
            <person name="Williams K.H."/>
            <person name="Hubbard S.S."/>
            <person name="Banfield J.F."/>
        </authorList>
    </citation>
    <scope>NUCLEOTIDE SEQUENCE [LARGE SCALE GENOMIC DNA]</scope>
</reference>
<dbReference type="AlphaFoldDB" id="A0A1G2E481"/>
<evidence type="ECO:0000313" key="2">
    <source>
        <dbReference type="Proteomes" id="UP000178721"/>
    </source>
</evidence>
<gene>
    <name evidence="1" type="ORF">A2654_00410</name>
</gene>
<organism evidence="1 2">
    <name type="scientific">Candidatus Nealsonbacteria bacterium RIFCSPHIGHO2_01_FULL_43_31</name>
    <dbReference type="NCBI Taxonomy" id="1801665"/>
    <lineage>
        <taxon>Bacteria</taxon>
        <taxon>Candidatus Nealsoniibacteriota</taxon>
    </lineage>
</organism>
<dbReference type="Proteomes" id="UP000178721">
    <property type="component" value="Unassembled WGS sequence"/>
</dbReference>